<reference evidence="2 3" key="1">
    <citation type="submission" date="2017-08" db="EMBL/GenBank/DDBJ databases">
        <title>Aliifodinibius alkalisoli sp. nov., isolated from saline alkaline soil.</title>
        <authorList>
            <person name="Liu D."/>
            <person name="Zhang G."/>
        </authorList>
    </citation>
    <scope>NUCLEOTIDE SEQUENCE [LARGE SCALE GENOMIC DNA]</scope>
    <source>
        <strain evidence="2 3">WN023</strain>
    </source>
</reference>
<comment type="caution">
    <text evidence="2">The sequence shown here is derived from an EMBL/GenBank/DDBJ whole genome shotgun (WGS) entry which is preliminary data.</text>
</comment>
<accession>A0A2A2GEB4</accession>
<dbReference type="Pfam" id="PF13428">
    <property type="entry name" value="TPR_14"/>
    <property type="match status" value="1"/>
</dbReference>
<proteinExistence type="predicted"/>
<keyword evidence="3" id="KW-1185">Reference proteome</keyword>
<dbReference type="EMBL" id="NSKE01000001">
    <property type="protein sequence ID" value="PAU95708.1"/>
    <property type="molecule type" value="Genomic_DNA"/>
</dbReference>
<dbReference type="InterPro" id="IPR019412">
    <property type="entry name" value="IML2/TPR_39"/>
</dbReference>
<feature type="chain" id="PRO_5012268444" evidence="1">
    <location>
        <begin position="23"/>
        <end position="299"/>
    </location>
</feature>
<sequence>MKLIQLLWFLILCSIISSNLVAAPTGIKADSLSYEQKLENGIDAFYRTDWIEASSVFRELQQKKPGDSRAYFFEAMIPFWEYYFGNNSSQAADQFLKRSQQAIEISKNQLNKNSSDTTMVLMLSGLYGYRSLVAAAEQNYKEALESGMTGFKYTRQLLELNADDPKALIGKGMFYYMAGSVPNGLKWAANMIGMSADMQEGFDALEKAAKSDSYVRNDAQMILAYLYEREGQDKKALKHLEALSARYPENIIFQYNRARLLEKTDQLTLAREKYEMITKMNTNTLGVLKQKSRNRLQKL</sequence>
<dbReference type="PANTHER" id="PTHR31859">
    <property type="entry name" value="TETRATRICOPEPTIDE REPEAT PROTEIN 39 FAMILY MEMBER"/>
    <property type="match status" value="1"/>
</dbReference>
<dbReference type="SUPFAM" id="SSF48452">
    <property type="entry name" value="TPR-like"/>
    <property type="match status" value="1"/>
</dbReference>
<evidence type="ECO:0000313" key="2">
    <source>
        <dbReference type="EMBL" id="PAU95708.1"/>
    </source>
</evidence>
<gene>
    <name evidence="2" type="ORF">CK503_01210</name>
</gene>
<dbReference type="AlphaFoldDB" id="A0A2A2GEB4"/>
<keyword evidence="1" id="KW-0732">Signal</keyword>
<protein>
    <submittedName>
        <fullName evidence="2">Uncharacterized protein</fullName>
    </submittedName>
</protein>
<dbReference type="RefSeq" id="WP_095604953.1">
    <property type="nucleotide sequence ID" value="NZ_NSKE01000001.1"/>
</dbReference>
<evidence type="ECO:0000256" key="1">
    <source>
        <dbReference type="SAM" id="SignalP"/>
    </source>
</evidence>
<evidence type="ECO:0000313" key="3">
    <source>
        <dbReference type="Proteomes" id="UP000218831"/>
    </source>
</evidence>
<feature type="signal peptide" evidence="1">
    <location>
        <begin position="1"/>
        <end position="22"/>
    </location>
</feature>
<dbReference type="InterPro" id="IPR011990">
    <property type="entry name" value="TPR-like_helical_dom_sf"/>
</dbReference>
<name>A0A2A2GEB4_9BACT</name>
<dbReference type="PANTHER" id="PTHR31859:SF1">
    <property type="entry name" value="TETRATRICOPEPTIDE REPEAT PROTEIN 39C"/>
    <property type="match status" value="1"/>
</dbReference>
<dbReference type="Gene3D" id="1.25.40.10">
    <property type="entry name" value="Tetratricopeptide repeat domain"/>
    <property type="match status" value="2"/>
</dbReference>
<dbReference type="Proteomes" id="UP000218831">
    <property type="component" value="Unassembled WGS sequence"/>
</dbReference>
<organism evidence="2 3">
    <name type="scientific">Fodinibius salipaludis</name>
    <dbReference type="NCBI Taxonomy" id="2032627"/>
    <lineage>
        <taxon>Bacteria</taxon>
        <taxon>Pseudomonadati</taxon>
        <taxon>Balneolota</taxon>
        <taxon>Balneolia</taxon>
        <taxon>Balneolales</taxon>
        <taxon>Balneolaceae</taxon>
        <taxon>Fodinibius</taxon>
    </lineage>
</organism>
<dbReference type="OrthoDB" id="1466726at2"/>